<gene>
    <name evidence="1" type="ORF">TNCV_2194801</name>
</gene>
<sequence>MRAAIKILHRVAALLFPEIASRVKQDISSSWRKIPVHEWYEGNHPGTALLGTGSRLDETVLARLRSEHNRAQQHMMGLKVYPTLSELQCDTSRSCPRLGLHWLP</sequence>
<proteinExistence type="predicted"/>
<accession>A0A8X6VKJ6</accession>
<comment type="caution">
    <text evidence="1">The sequence shown here is derived from an EMBL/GenBank/DDBJ whole genome shotgun (WGS) entry which is preliminary data.</text>
</comment>
<evidence type="ECO:0000313" key="1">
    <source>
        <dbReference type="EMBL" id="GFY10659.1"/>
    </source>
</evidence>
<evidence type="ECO:0000313" key="2">
    <source>
        <dbReference type="Proteomes" id="UP000887159"/>
    </source>
</evidence>
<name>A0A8X6VKJ6_TRICX</name>
<dbReference type="Proteomes" id="UP000887159">
    <property type="component" value="Unassembled WGS sequence"/>
</dbReference>
<reference evidence="1" key="1">
    <citation type="submission" date="2020-08" db="EMBL/GenBank/DDBJ databases">
        <title>Multicomponent nature underlies the extraordinary mechanical properties of spider dragline silk.</title>
        <authorList>
            <person name="Kono N."/>
            <person name="Nakamura H."/>
            <person name="Mori M."/>
            <person name="Yoshida Y."/>
            <person name="Ohtoshi R."/>
            <person name="Malay A.D."/>
            <person name="Moran D.A.P."/>
            <person name="Tomita M."/>
            <person name="Numata K."/>
            <person name="Arakawa K."/>
        </authorList>
    </citation>
    <scope>NUCLEOTIDE SEQUENCE</scope>
</reference>
<protein>
    <submittedName>
        <fullName evidence="1">Uncharacterized protein</fullName>
    </submittedName>
</protein>
<organism evidence="1 2">
    <name type="scientific">Trichonephila clavipes</name>
    <name type="common">Golden silk orbweaver</name>
    <name type="synonym">Nephila clavipes</name>
    <dbReference type="NCBI Taxonomy" id="2585209"/>
    <lineage>
        <taxon>Eukaryota</taxon>
        <taxon>Metazoa</taxon>
        <taxon>Ecdysozoa</taxon>
        <taxon>Arthropoda</taxon>
        <taxon>Chelicerata</taxon>
        <taxon>Arachnida</taxon>
        <taxon>Araneae</taxon>
        <taxon>Araneomorphae</taxon>
        <taxon>Entelegynae</taxon>
        <taxon>Araneoidea</taxon>
        <taxon>Nephilidae</taxon>
        <taxon>Trichonephila</taxon>
    </lineage>
</organism>
<keyword evidence="2" id="KW-1185">Reference proteome</keyword>
<dbReference type="EMBL" id="BMAU01021300">
    <property type="protein sequence ID" value="GFY10659.1"/>
    <property type="molecule type" value="Genomic_DNA"/>
</dbReference>
<dbReference type="AlphaFoldDB" id="A0A8X6VKJ6"/>